<evidence type="ECO:0000256" key="2">
    <source>
        <dbReference type="ARBA" id="ARBA00022803"/>
    </source>
</evidence>
<evidence type="ECO:0000313" key="7">
    <source>
        <dbReference type="Proteomes" id="UP000663828"/>
    </source>
</evidence>
<keyword evidence="2 3" id="KW-0802">TPR repeat</keyword>
<dbReference type="SUPFAM" id="SSF56399">
    <property type="entry name" value="ADP-ribosylation"/>
    <property type="match status" value="1"/>
</dbReference>
<name>A0A815HHD2_ADIRI</name>
<dbReference type="InterPro" id="IPR019734">
    <property type="entry name" value="TPR_rpt"/>
</dbReference>
<dbReference type="Proteomes" id="UP000663852">
    <property type="component" value="Unassembled WGS sequence"/>
</dbReference>
<feature type="repeat" description="TPR" evidence="3">
    <location>
        <begin position="476"/>
        <end position="509"/>
    </location>
</feature>
<dbReference type="PROSITE" id="PS51996">
    <property type="entry name" value="TR_MART"/>
    <property type="match status" value="1"/>
</dbReference>
<sequence length="741" mass="86650">MDGQVSDNKENITLIWFDPTIGSHEDHERTKQRLREINDYVVFHLEPDQCIAYIQTISKEKVFLVTSGAHALELLKQVHELPQVDSIFVFCMKKPKYEYLPDTYPKIVDVFTDRASLCASILKQVSLLNKQLAAFSFFDQNQRAIKDLSKRSAEFLWFKLFNDVILRLPHSLEAKQEMIDACRHYYRGNFKEQTLIDEFERDYQPEQAIRWYSKQSFVYKLINKALRSEDIDNLHTFRYFIGDLSNSLKRERDKFEHSGETSLTVYRGAYLTKKDFDDIRDNEGKLISTNGFLSTSRSRERALRFAQQTTKRTDVVPVLYVIQCPVRELDESFVFADITKLSVYPVEQEVLFDLSAAFKINSVQKDGAIWIINLTASNEAYSIVKEYLQLQRKEIQEKSAAILLGRLMCNMGQYDKSLQYFRKLLADPNGEDVAWIEFNIGRAFVWKCDWLAARECFDKVYARMMQNRPPRVKDSAAVLRSIGVTLYRQGVYDEALKYYRQALAIQKEFYPDGHSDTAWILNCIGSVFRAQNKYDKALKYYQRALSMQKRFLPSDHVDIAWNLNNIGSIFQDQEKYEDALNHHQCALNIQQKIYPDGHAGTAYSLASIAAIILETEDYEKSLDLYHRAFNMQLKFYSAGHVDVARSLHGIGLVYFRQQQYDRAREYFEKSLEMRERFLPSDHLQIAESLTAIGNTDKELHDTKAALKDYERALAIYRKTVPRTHPDREKTEECVRRLRRSN</sequence>
<protein>
    <recommendedName>
        <fullName evidence="4">ADP ribosyltransferase domain-containing protein</fullName>
    </recommendedName>
</protein>
<dbReference type="OrthoDB" id="19588at2759"/>
<evidence type="ECO:0000256" key="1">
    <source>
        <dbReference type="ARBA" id="ARBA00022737"/>
    </source>
</evidence>
<dbReference type="EMBL" id="CAJNOR010001247">
    <property type="protein sequence ID" value="CAF1105970.1"/>
    <property type="molecule type" value="Genomic_DNA"/>
</dbReference>
<dbReference type="Gene3D" id="1.25.40.10">
    <property type="entry name" value="Tetratricopeptide repeat domain"/>
    <property type="match status" value="3"/>
</dbReference>
<evidence type="ECO:0000259" key="4">
    <source>
        <dbReference type="Pfam" id="PF03496"/>
    </source>
</evidence>
<gene>
    <name evidence="6" type="ORF">EDS130_LOCUS33365</name>
    <name evidence="5" type="ORF">XAT740_LOCUS18609</name>
</gene>
<dbReference type="InterPro" id="IPR003540">
    <property type="entry name" value="ADP-ribosyltransferase"/>
</dbReference>
<accession>A0A815HHD2</accession>
<evidence type="ECO:0000313" key="8">
    <source>
        <dbReference type="Proteomes" id="UP000663852"/>
    </source>
</evidence>
<feature type="repeat" description="TPR" evidence="3">
    <location>
        <begin position="644"/>
        <end position="677"/>
    </location>
</feature>
<feature type="domain" description="ADP ribosyltransferase" evidence="4">
    <location>
        <begin position="207"/>
        <end position="365"/>
    </location>
</feature>
<evidence type="ECO:0000256" key="3">
    <source>
        <dbReference type="PROSITE-ProRule" id="PRU00339"/>
    </source>
</evidence>
<keyword evidence="7" id="KW-1185">Reference proteome</keyword>
<dbReference type="Proteomes" id="UP000663828">
    <property type="component" value="Unassembled WGS sequence"/>
</dbReference>
<dbReference type="PANTHER" id="PTHR45641">
    <property type="entry name" value="TETRATRICOPEPTIDE REPEAT PROTEIN (AFU_ORTHOLOGUE AFUA_6G03870)"/>
    <property type="match status" value="1"/>
</dbReference>
<dbReference type="SUPFAM" id="SSF48452">
    <property type="entry name" value="TPR-like"/>
    <property type="match status" value="2"/>
</dbReference>
<reference evidence="6" key="1">
    <citation type="submission" date="2021-02" db="EMBL/GenBank/DDBJ databases">
        <authorList>
            <person name="Nowell W R."/>
        </authorList>
    </citation>
    <scope>NUCLEOTIDE SEQUENCE</scope>
</reference>
<proteinExistence type="predicted"/>
<dbReference type="PROSITE" id="PS50005">
    <property type="entry name" value="TPR"/>
    <property type="match status" value="3"/>
</dbReference>
<evidence type="ECO:0000313" key="5">
    <source>
        <dbReference type="EMBL" id="CAF1105970.1"/>
    </source>
</evidence>
<dbReference type="EMBL" id="CAJNOJ010000265">
    <property type="protein sequence ID" value="CAF1352566.1"/>
    <property type="molecule type" value="Genomic_DNA"/>
</dbReference>
<dbReference type="Gene3D" id="3.90.176.10">
    <property type="entry name" value="Toxin ADP-ribosyltransferase, Chain A, domain 1"/>
    <property type="match status" value="1"/>
</dbReference>
<dbReference type="Pfam" id="PF03496">
    <property type="entry name" value="ADPrib_exo_Tox"/>
    <property type="match status" value="1"/>
</dbReference>
<dbReference type="SMART" id="SM00028">
    <property type="entry name" value="TPR"/>
    <property type="match status" value="7"/>
</dbReference>
<dbReference type="PANTHER" id="PTHR45641:SF19">
    <property type="entry name" value="NEPHROCYSTIN-3"/>
    <property type="match status" value="1"/>
</dbReference>
<keyword evidence="1" id="KW-0677">Repeat</keyword>
<dbReference type="PROSITE" id="PS50293">
    <property type="entry name" value="TPR_REGION"/>
    <property type="match status" value="2"/>
</dbReference>
<comment type="caution">
    <text evidence="6">The sequence shown here is derived from an EMBL/GenBank/DDBJ whole genome shotgun (WGS) entry which is preliminary data.</text>
</comment>
<evidence type="ECO:0000313" key="6">
    <source>
        <dbReference type="EMBL" id="CAF1352566.1"/>
    </source>
</evidence>
<organism evidence="6 8">
    <name type="scientific">Adineta ricciae</name>
    <name type="common">Rotifer</name>
    <dbReference type="NCBI Taxonomy" id="249248"/>
    <lineage>
        <taxon>Eukaryota</taxon>
        <taxon>Metazoa</taxon>
        <taxon>Spiralia</taxon>
        <taxon>Gnathifera</taxon>
        <taxon>Rotifera</taxon>
        <taxon>Eurotatoria</taxon>
        <taxon>Bdelloidea</taxon>
        <taxon>Adinetida</taxon>
        <taxon>Adinetidae</taxon>
        <taxon>Adineta</taxon>
    </lineage>
</organism>
<feature type="repeat" description="TPR" evidence="3">
    <location>
        <begin position="518"/>
        <end position="551"/>
    </location>
</feature>
<dbReference type="InterPro" id="IPR011990">
    <property type="entry name" value="TPR-like_helical_dom_sf"/>
</dbReference>
<dbReference type="GO" id="GO:0005576">
    <property type="term" value="C:extracellular region"/>
    <property type="evidence" value="ECO:0007669"/>
    <property type="project" value="InterPro"/>
</dbReference>
<dbReference type="AlphaFoldDB" id="A0A815HHD2"/>
<dbReference type="Pfam" id="PF13424">
    <property type="entry name" value="TPR_12"/>
    <property type="match status" value="3"/>
</dbReference>